<reference evidence="1" key="1">
    <citation type="journal article" date="2020" name="Cell">
        <title>Large-Scale Comparative Analyses of Tick Genomes Elucidate Their Genetic Diversity and Vector Capacities.</title>
        <authorList>
            <consortium name="Tick Genome and Microbiome Consortium (TIGMIC)"/>
            <person name="Jia N."/>
            <person name="Wang J."/>
            <person name="Shi W."/>
            <person name="Du L."/>
            <person name="Sun Y."/>
            <person name="Zhan W."/>
            <person name="Jiang J.F."/>
            <person name="Wang Q."/>
            <person name="Zhang B."/>
            <person name="Ji P."/>
            <person name="Bell-Sakyi L."/>
            <person name="Cui X.M."/>
            <person name="Yuan T.T."/>
            <person name="Jiang B.G."/>
            <person name="Yang W.F."/>
            <person name="Lam T.T."/>
            <person name="Chang Q.C."/>
            <person name="Ding S.J."/>
            <person name="Wang X.J."/>
            <person name="Zhu J.G."/>
            <person name="Ruan X.D."/>
            <person name="Zhao L."/>
            <person name="Wei J.T."/>
            <person name="Ye R.Z."/>
            <person name="Que T.C."/>
            <person name="Du C.H."/>
            <person name="Zhou Y.H."/>
            <person name="Cheng J.X."/>
            <person name="Dai P.F."/>
            <person name="Guo W.B."/>
            <person name="Han X.H."/>
            <person name="Huang E.J."/>
            <person name="Li L.F."/>
            <person name="Wei W."/>
            <person name="Gao Y.C."/>
            <person name="Liu J.Z."/>
            <person name="Shao H.Z."/>
            <person name="Wang X."/>
            <person name="Wang C.C."/>
            <person name="Yang T.C."/>
            <person name="Huo Q.B."/>
            <person name="Li W."/>
            <person name="Chen H.Y."/>
            <person name="Chen S.E."/>
            <person name="Zhou L.G."/>
            <person name="Ni X.B."/>
            <person name="Tian J.H."/>
            <person name="Sheng Y."/>
            <person name="Liu T."/>
            <person name="Pan Y.S."/>
            <person name="Xia L.Y."/>
            <person name="Li J."/>
            <person name="Zhao F."/>
            <person name="Cao W.C."/>
        </authorList>
    </citation>
    <scope>NUCLEOTIDE SEQUENCE</scope>
    <source>
        <strain evidence="1">Rsan-2018</strain>
    </source>
</reference>
<organism evidence="1 2">
    <name type="scientific">Rhipicephalus sanguineus</name>
    <name type="common">Brown dog tick</name>
    <name type="synonym">Ixodes sanguineus</name>
    <dbReference type="NCBI Taxonomy" id="34632"/>
    <lineage>
        <taxon>Eukaryota</taxon>
        <taxon>Metazoa</taxon>
        <taxon>Ecdysozoa</taxon>
        <taxon>Arthropoda</taxon>
        <taxon>Chelicerata</taxon>
        <taxon>Arachnida</taxon>
        <taxon>Acari</taxon>
        <taxon>Parasitiformes</taxon>
        <taxon>Ixodida</taxon>
        <taxon>Ixodoidea</taxon>
        <taxon>Ixodidae</taxon>
        <taxon>Rhipicephalinae</taxon>
        <taxon>Rhipicephalus</taxon>
        <taxon>Rhipicephalus</taxon>
    </lineage>
</organism>
<name>A0A9D4PMW8_RHISA</name>
<gene>
    <name evidence="1" type="ORF">HPB52_011833</name>
</gene>
<protein>
    <submittedName>
        <fullName evidence="1">Uncharacterized protein</fullName>
    </submittedName>
</protein>
<comment type="caution">
    <text evidence="1">The sequence shown here is derived from an EMBL/GenBank/DDBJ whole genome shotgun (WGS) entry which is preliminary data.</text>
</comment>
<sequence>MDIDRIKRKRALVRTSTKKLLNDIATMEDDASLGELEEKINLLSLKEDSLKELDRGIESGVEDDALEEEIACSETYK</sequence>
<dbReference type="EMBL" id="JABSTV010001252">
    <property type="protein sequence ID" value="KAH7947434.1"/>
    <property type="molecule type" value="Genomic_DNA"/>
</dbReference>
<keyword evidence="2" id="KW-1185">Reference proteome</keyword>
<proteinExistence type="predicted"/>
<evidence type="ECO:0000313" key="1">
    <source>
        <dbReference type="EMBL" id="KAH7947434.1"/>
    </source>
</evidence>
<dbReference type="Proteomes" id="UP000821837">
    <property type="component" value="Chromosome 6"/>
</dbReference>
<accession>A0A9D4PMW8</accession>
<dbReference type="VEuPathDB" id="VectorBase:RSAN_037577"/>
<dbReference type="AlphaFoldDB" id="A0A9D4PMW8"/>
<reference evidence="1" key="2">
    <citation type="submission" date="2021-09" db="EMBL/GenBank/DDBJ databases">
        <authorList>
            <person name="Jia N."/>
            <person name="Wang J."/>
            <person name="Shi W."/>
            <person name="Du L."/>
            <person name="Sun Y."/>
            <person name="Zhan W."/>
            <person name="Jiang J."/>
            <person name="Wang Q."/>
            <person name="Zhang B."/>
            <person name="Ji P."/>
            <person name="Sakyi L.B."/>
            <person name="Cui X."/>
            <person name="Yuan T."/>
            <person name="Jiang B."/>
            <person name="Yang W."/>
            <person name="Lam T.T.-Y."/>
            <person name="Chang Q."/>
            <person name="Ding S."/>
            <person name="Wang X."/>
            <person name="Zhu J."/>
            <person name="Ruan X."/>
            <person name="Zhao L."/>
            <person name="Wei J."/>
            <person name="Que T."/>
            <person name="Du C."/>
            <person name="Cheng J."/>
            <person name="Dai P."/>
            <person name="Han X."/>
            <person name="Huang E."/>
            <person name="Gao Y."/>
            <person name="Liu J."/>
            <person name="Shao H."/>
            <person name="Ye R."/>
            <person name="Li L."/>
            <person name="Wei W."/>
            <person name="Wang X."/>
            <person name="Wang C."/>
            <person name="Huo Q."/>
            <person name="Li W."/>
            <person name="Guo W."/>
            <person name="Chen H."/>
            <person name="Chen S."/>
            <person name="Zhou L."/>
            <person name="Zhou L."/>
            <person name="Ni X."/>
            <person name="Tian J."/>
            <person name="Zhou Y."/>
            <person name="Sheng Y."/>
            <person name="Liu T."/>
            <person name="Pan Y."/>
            <person name="Xia L."/>
            <person name="Li J."/>
            <person name="Zhao F."/>
            <person name="Cao W."/>
        </authorList>
    </citation>
    <scope>NUCLEOTIDE SEQUENCE</scope>
    <source>
        <strain evidence="1">Rsan-2018</strain>
        <tissue evidence="1">Larvae</tissue>
    </source>
</reference>
<evidence type="ECO:0000313" key="2">
    <source>
        <dbReference type="Proteomes" id="UP000821837"/>
    </source>
</evidence>